<comment type="cofactor">
    <cofactor evidence="15">
        <name>Mg(2+)</name>
        <dbReference type="ChEBI" id="CHEBI:18420"/>
    </cofactor>
</comment>
<keyword evidence="19" id="KW-1185">Reference proteome</keyword>
<feature type="domain" description="RNase III" evidence="17">
    <location>
        <begin position="31"/>
        <end position="148"/>
    </location>
</feature>
<evidence type="ECO:0000256" key="10">
    <source>
        <dbReference type="ARBA" id="ARBA00022723"/>
    </source>
</evidence>
<dbReference type="GO" id="GO:0004525">
    <property type="term" value="F:ribonuclease III activity"/>
    <property type="evidence" value="ECO:0007669"/>
    <property type="project" value="UniProtKB-UniRule"/>
</dbReference>
<keyword evidence="13 15" id="KW-0460">Magnesium</keyword>
<keyword evidence="11 15" id="KW-0255">Endonuclease</keyword>
<evidence type="ECO:0000256" key="8">
    <source>
        <dbReference type="ARBA" id="ARBA00022694"/>
    </source>
</evidence>
<evidence type="ECO:0000256" key="9">
    <source>
        <dbReference type="ARBA" id="ARBA00022722"/>
    </source>
</evidence>
<evidence type="ECO:0000256" key="12">
    <source>
        <dbReference type="ARBA" id="ARBA00022801"/>
    </source>
</evidence>
<dbReference type="EMBL" id="CP008889">
    <property type="protein sequence ID" value="AIF41189.1"/>
    <property type="molecule type" value="Genomic_DNA"/>
</dbReference>
<dbReference type="Proteomes" id="UP000027986">
    <property type="component" value="Chromosome"/>
</dbReference>
<dbReference type="InterPro" id="IPR000999">
    <property type="entry name" value="RNase_III_dom"/>
</dbReference>
<dbReference type="GO" id="GO:0005737">
    <property type="term" value="C:cytoplasm"/>
    <property type="evidence" value="ECO:0007669"/>
    <property type="project" value="UniProtKB-SubCell"/>
</dbReference>
<keyword evidence="5 15" id="KW-0963">Cytoplasm</keyword>
<organism evidence="18 19">
    <name type="scientific">Dermacoccus nishinomiyaensis</name>
    <dbReference type="NCBI Taxonomy" id="1274"/>
    <lineage>
        <taxon>Bacteria</taxon>
        <taxon>Bacillati</taxon>
        <taxon>Actinomycetota</taxon>
        <taxon>Actinomycetes</taxon>
        <taxon>Micrococcales</taxon>
        <taxon>Dermacoccaceae</taxon>
        <taxon>Dermacoccus</taxon>
    </lineage>
</organism>
<name>A0A075JH16_9MICO</name>
<sequence>MGKKSSKRSAADVSQRPVGDLVRILSEVSGVDVDESLLRRALTHRSFAYENGGIPHNERQEFLGDAVLGLVVTETLYTDQPDAPEGHLAKQRAAVVNSRALAEVARGLELGEYLLLGRGELATGGRDKDSILADTTEAVIGTVFLSGGIEAGRRIVHHLIDPLMNRSSTMGAALDWKTSLQEATAAAGLGAPTYVVEGEGPDHDKVFTATVVVDGRTLGVGTGRNKKSAEMIAAENAWVSLRDEAAKNAGSACGDVVRDEAGAVPVTDGAHA</sequence>
<evidence type="ECO:0000259" key="17">
    <source>
        <dbReference type="PROSITE" id="PS50142"/>
    </source>
</evidence>
<dbReference type="Pfam" id="PF14622">
    <property type="entry name" value="Ribonucleas_3_3"/>
    <property type="match status" value="1"/>
</dbReference>
<feature type="active site" evidence="15">
    <location>
        <position position="65"/>
    </location>
</feature>
<keyword evidence="14 15" id="KW-0694">RNA-binding</keyword>
<feature type="binding site" evidence="15">
    <location>
        <position position="137"/>
    </location>
    <ligand>
        <name>Mg(2+)</name>
        <dbReference type="ChEBI" id="CHEBI:18420"/>
    </ligand>
</feature>
<proteinExistence type="inferred from homology"/>
<comment type="subunit">
    <text evidence="4 15">Homodimer.</text>
</comment>
<dbReference type="OrthoDB" id="9805026at2"/>
<comment type="catalytic activity">
    <reaction evidence="1 15">
        <text>Endonucleolytic cleavage to 5'-phosphomonoester.</text>
        <dbReference type="EC" id="3.1.26.3"/>
    </reaction>
</comment>
<evidence type="ECO:0000256" key="1">
    <source>
        <dbReference type="ARBA" id="ARBA00000109"/>
    </source>
</evidence>
<dbReference type="GO" id="GO:0046872">
    <property type="term" value="F:metal ion binding"/>
    <property type="evidence" value="ECO:0007669"/>
    <property type="project" value="UniProtKB-KW"/>
</dbReference>
<dbReference type="PANTHER" id="PTHR11207:SF0">
    <property type="entry name" value="RIBONUCLEASE 3"/>
    <property type="match status" value="1"/>
</dbReference>
<dbReference type="NCBIfam" id="TIGR02191">
    <property type="entry name" value="RNaseIII"/>
    <property type="match status" value="1"/>
</dbReference>
<dbReference type="PROSITE" id="PS50142">
    <property type="entry name" value="RNASE_3_2"/>
    <property type="match status" value="1"/>
</dbReference>
<reference evidence="18 19" key="1">
    <citation type="submission" date="2014-07" db="EMBL/GenBank/DDBJ databases">
        <title>Genome Sequencing of Dermacoccus nishinomiyaensis.</title>
        <authorList>
            <person name="Hong K.W."/>
            <person name="Chan K.G."/>
        </authorList>
    </citation>
    <scope>NUCLEOTIDE SEQUENCE [LARGE SCALE GENOMIC DNA]</scope>
    <source>
        <strain evidence="18 19">M25</strain>
    </source>
</reference>
<dbReference type="GO" id="GO:0006364">
    <property type="term" value="P:rRNA processing"/>
    <property type="evidence" value="ECO:0007669"/>
    <property type="project" value="UniProtKB-UniRule"/>
</dbReference>
<protein>
    <recommendedName>
        <fullName evidence="15">Ribonuclease 3</fullName>
        <ecNumber evidence="15">3.1.26.3</ecNumber>
    </recommendedName>
    <alternativeName>
        <fullName evidence="15">Ribonuclease III</fullName>
        <shortName evidence="15">RNase III</shortName>
    </alternativeName>
</protein>
<dbReference type="CDD" id="cd00593">
    <property type="entry name" value="RIBOc"/>
    <property type="match status" value="1"/>
</dbReference>
<dbReference type="HAMAP" id="MF_00104">
    <property type="entry name" value="RNase_III"/>
    <property type="match status" value="1"/>
</dbReference>
<feature type="domain" description="DRBM" evidence="16">
    <location>
        <begin position="175"/>
        <end position="243"/>
    </location>
</feature>
<dbReference type="GO" id="GO:0019843">
    <property type="term" value="F:rRNA binding"/>
    <property type="evidence" value="ECO:0007669"/>
    <property type="project" value="UniProtKB-KW"/>
</dbReference>
<evidence type="ECO:0000256" key="5">
    <source>
        <dbReference type="ARBA" id="ARBA00022490"/>
    </source>
</evidence>
<feature type="binding site" evidence="15">
    <location>
        <position position="61"/>
    </location>
    <ligand>
        <name>Mg(2+)</name>
        <dbReference type="ChEBI" id="CHEBI:18420"/>
    </ligand>
</feature>
<dbReference type="FunFam" id="3.30.160.20:FF:000003">
    <property type="entry name" value="Ribonuclease 3"/>
    <property type="match status" value="1"/>
</dbReference>
<evidence type="ECO:0000256" key="11">
    <source>
        <dbReference type="ARBA" id="ARBA00022759"/>
    </source>
</evidence>
<evidence type="ECO:0000256" key="13">
    <source>
        <dbReference type="ARBA" id="ARBA00022842"/>
    </source>
</evidence>
<dbReference type="PROSITE" id="PS50137">
    <property type="entry name" value="DS_RBD"/>
    <property type="match status" value="1"/>
</dbReference>
<comment type="similarity">
    <text evidence="3">Belongs to the ribonuclease III family.</text>
</comment>
<dbReference type="Gene3D" id="3.30.160.20">
    <property type="match status" value="1"/>
</dbReference>
<keyword evidence="7 15" id="KW-0507">mRNA processing</keyword>
<dbReference type="Pfam" id="PF00035">
    <property type="entry name" value="dsrm"/>
    <property type="match status" value="1"/>
</dbReference>
<feature type="active site" evidence="15">
    <location>
        <position position="137"/>
    </location>
</feature>
<dbReference type="InterPro" id="IPR011907">
    <property type="entry name" value="RNase_III"/>
</dbReference>
<dbReference type="SMART" id="SM00358">
    <property type="entry name" value="DSRM"/>
    <property type="match status" value="1"/>
</dbReference>
<dbReference type="InterPro" id="IPR036389">
    <property type="entry name" value="RNase_III_sf"/>
</dbReference>
<dbReference type="GO" id="GO:0010468">
    <property type="term" value="P:regulation of gene expression"/>
    <property type="evidence" value="ECO:0007669"/>
    <property type="project" value="TreeGrafter"/>
</dbReference>
<evidence type="ECO:0000256" key="15">
    <source>
        <dbReference type="HAMAP-Rule" id="MF_00104"/>
    </source>
</evidence>
<comment type="function">
    <text evidence="15">Digests double-stranded RNA. Involved in the processing of primary rRNA transcript to yield the immediate precursors to the large and small rRNAs (23S and 16S). Processes some mRNAs, and tRNAs when they are encoded in the rRNA operon. Processes pre-crRNA and tracrRNA of type II CRISPR loci if present in the organism.</text>
</comment>
<dbReference type="eggNOG" id="COG0571">
    <property type="taxonomic scope" value="Bacteria"/>
</dbReference>
<evidence type="ECO:0000259" key="16">
    <source>
        <dbReference type="PROSITE" id="PS50137"/>
    </source>
</evidence>
<dbReference type="SMART" id="SM00535">
    <property type="entry name" value="RIBOc"/>
    <property type="match status" value="1"/>
</dbReference>
<dbReference type="GO" id="GO:0006397">
    <property type="term" value="P:mRNA processing"/>
    <property type="evidence" value="ECO:0007669"/>
    <property type="project" value="UniProtKB-UniRule"/>
</dbReference>
<evidence type="ECO:0000256" key="4">
    <source>
        <dbReference type="ARBA" id="ARBA00011738"/>
    </source>
</evidence>
<dbReference type="PANTHER" id="PTHR11207">
    <property type="entry name" value="RIBONUCLEASE III"/>
    <property type="match status" value="1"/>
</dbReference>
<keyword evidence="9 15" id="KW-0540">Nuclease</keyword>
<dbReference type="SUPFAM" id="SSF54768">
    <property type="entry name" value="dsRNA-binding domain-like"/>
    <property type="match status" value="1"/>
</dbReference>
<evidence type="ECO:0000256" key="7">
    <source>
        <dbReference type="ARBA" id="ARBA00022664"/>
    </source>
</evidence>
<feature type="binding site" evidence="15">
    <location>
        <position position="134"/>
    </location>
    <ligand>
        <name>Mg(2+)</name>
        <dbReference type="ChEBI" id="CHEBI:18420"/>
    </ligand>
</feature>
<evidence type="ECO:0000256" key="6">
    <source>
        <dbReference type="ARBA" id="ARBA00022552"/>
    </source>
</evidence>
<keyword evidence="12 15" id="KW-0378">Hydrolase</keyword>
<accession>A0A075JH16</accession>
<evidence type="ECO:0000256" key="3">
    <source>
        <dbReference type="ARBA" id="ARBA00010183"/>
    </source>
</evidence>
<evidence type="ECO:0000313" key="18">
    <source>
        <dbReference type="EMBL" id="AIF41189.1"/>
    </source>
</evidence>
<comment type="subcellular location">
    <subcellularLocation>
        <location evidence="2 15">Cytoplasm</location>
    </subcellularLocation>
</comment>
<dbReference type="AlphaFoldDB" id="A0A075JH16"/>
<dbReference type="CDD" id="cd10845">
    <property type="entry name" value="DSRM_RNAse_III_family"/>
    <property type="match status" value="1"/>
</dbReference>
<keyword evidence="6 15" id="KW-0698">rRNA processing</keyword>
<dbReference type="HOGENOM" id="CLU_000907_1_2_11"/>
<dbReference type="GO" id="GO:0008033">
    <property type="term" value="P:tRNA processing"/>
    <property type="evidence" value="ECO:0007669"/>
    <property type="project" value="UniProtKB-KW"/>
</dbReference>
<evidence type="ECO:0000256" key="2">
    <source>
        <dbReference type="ARBA" id="ARBA00004496"/>
    </source>
</evidence>
<keyword evidence="10 15" id="KW-0479">Metal-binding</keyword>
<dbReference type="FunFam" id="1.10.1520.10:FF:000001">
    <property type="entry name" value="Ribonuclease 3"/>
    <property type="match status" value="1"/>
</dbReference>
<dbReference type="Gene3D" id="1.10.1520.10">
    <property type="entry name" value="Ribonuclease III domain"/>
    <property type="match status" value="1"/>
</dbReference>
<dbReference type="KEGG" id="dni:HX89_09785"/>
<dbReference type="GO" id="GO:0042802">
    <property type="term" value="F:identical protein binding"/>
    <property type="evidence" value="ECO:0007669"/>
    <property type="project" value="UniProtKB-ARBA"/>
</dbReference>
<keyword evidence="8 15" id="KW-0819">tRNA processing</keyword>
<evidence type="ECO:0000313" key="19">
    <source>
        <dbReference type="Proteomes" id="UP000027986"/>
    </source>
</evidence>
<dbReference type="GO" id="GO:0003725">
    <property type="term" value="F:double-stranded RNA binding"/>
    <property type="evidence" value="ECO:0007669"/>
    <property type="project" value="TreeGrafter"/>
</dbReference>
<evidence type="ECO:0000256" key="14">
    <source>
        <dbReference type="ARBA" id="ARBA00022884"/>
    </source>
</evidence>
<dbReference type="InterPro" id="IPR014720">
    <property type="entry name" value="dsRBD_dom"/>
</dbReference>
<dbReference type="EC" id="3.1.26.3" evidence="15"/>
<dbReference type="SUPFAM" id="SSF69065">
    <property type="entry name" value="RNase III domain-like"/>
    <property type="match status" value="1"/>
</dbReference>
<gene>
    <name evidence="15" type="primary">rnc</name>
    <name evidence="18" type="ORF">HX89_09785</name>
</gene>
<keyword evidence="15" id="KW-0699">rRNA-binding</keyword>